<gene>
    <name evidence="1" type="ORF">BpHYR1_050389</name>
</gene>
<protein>
    <submittedName>
        <fullName evidence="1">Uncharacterized protein</fullName>
    </submittedName>
</protein>
<dbReference type="AlphaFoldDB" id="A0A3M7PL02"/>
<proteinExistence type="predicted"/>
<dbReference type="Proteomes" id="UP000276133">
    <property type="component" value="Unassembled WGS sequence"/>
</dbReference>
<dbReference type="EMBL" id="REGN01010114">
    <property type="protein sequence ID" value="RMZ99673.1"/>
    <property type="molecule type" value="Genomic_DNA"/>
</dbReference>
<reference evidence="1 2" key="1">
    <citation type="journal article" date="2018" name="Sci. Rep.">
        <title>Genomic signatures of local adaptation to the degree of environmental predictability in rotifers.</title>
        <authorList>
            <person name="Franch-Gras L."/>
            <person name="Hahn C."/>
            <person name="Garcia-Roger E.M."/>
            <person name="Carmona M.J."/>
            <person name="Serra M."/>
            <person name="Gomez A."/>
        </authorList>
    </citation>
    <scope>NUCLEOTIDE SEQUENCE [LARGE SCALE GENOMIC DNA]</scope>
    <source>
        <strain evidence="1">HYR1</strain>
    </source>
</reference>
<evidence type="ECO:0000313" key="1">
    <source>
        <dbReference type="EMBL" id="RMZ99673.1"/>
    </source>
</evidence>
<evidence type="ECO:0000313" key="2">
    <source>
        <dbReference type="Proteomes" id="UP000276133"/>
    </source>
</evidence>
<keyword evidence="2" id="KW-1185">Reference proteome</keyword>
<organism evidence="1 2">
    <name type="scientific">Brachionus plicatilis</name>
    <name type="common">Marine rotifer</name>
    <name type="synonym">Brachionus muelleri</name>
    <dbReference type="NCBI Taxonomy" id="10195"/>
    <lineage>
        <taxon>Eukaryota</taxon>
        <taxon>Metazoa</taxon>
        <taxon>Spiralia</taxon>
        <taxon>Gnathifera</taxon>
        <taxon>Rotifera</taxon>
        <taxon>Eurotatoria</taxon>
        <taxon>Monogononta</taxon>
        <taxon>Pseudotrocha</taxon>
        <taxon>Ploima</taxon>
        <taxon>Brachionidae</taxon>
        <taxon>Brachionus</taxon>
    </lineage>
</organism>
<name>A0A3M7PL02_BRAPC</name>
<sequence length="78" mass="9374">MTNFDFLFMADVFKTVEPIICVHEFLKYATLLPFLMNIKISISQICHKKIKIFMYLKKNLQINAFCMRKPFILKPFKH</sequence>
<accession>A0A3M7PL02</accession>
<comment type="caution">
    <text evidence="1">The sequence shown here is derived from an EMBL/GenBank/DDBJ whole genome shotgun (WGS) entry which is preliminary data.</text>
</comment>